<feature type="region of interest" description="Disordered" evidence="1">
    <location>
        <begin position="20"/>
        <end position="44"/>
    </location>
</feature>
<evidence type="ECO:0000313" key="3">
    <source>
        <dbReference type="Proteomes" id="UP001595900"/>
    </source>
</evidence>
<dbReference type="RefSeq" id="WP_390231674.1">
    <property type="nucleotide sequence ID" value="NZ_JBHSCN010000018.1"/>
</dbReference>
<proteinExistence type="predicted"/>
<comment type="caution">
    <text evidence="2">The sequence shown here is derived from an EMBL/GenBank/DDBJ whole genome shotgun (WGS) entry which is preliminary data.</text>
</comment>
<dbReference type="EMBL" id="JBHSCN010000018">
    <property type="protein sequence ID" value="MFC4245042.1"/>
    <property type="molecule type" value="Genomic_DNA"/>
</dbReference>
<name>A0ABV8QAQ4_9MICO</name>
<gene>
    <name evidence="2" type="ORF">ACFOYW_16870</name>
</gene>
<evidence type="ECO:0000313" key="2">
    <source>
        <dbReference type="EMBL" id="MFC4245042.1"/>
    </source>
</evidence>
<keyword evidence="3" id="KW-1185">Reference proteome</keyword>
<dbReference type="Proteomes" id="UP001595900">
    <property type="component" value="Unassembled WGS sequence"/>
</dbReference>
<sequence length="167" mass="18520">MTSLDSRRWAAVKSRFTDDDDDFEVIPGTDTVQSPVQETPDDPEDIELGRQISAARATADEEAKKAGQEVVQALLDLLKPSQARPGGYHPVTTDTELEAVFQRTYAQSQRVTKAKAANLTTAVTKAVDAALDRVSAERVALLREIRRLHLRLDQIEAPRQITKPKGW</sequence>
<protein>
    <submittedName>
        <fullName evidence="2">Uncharacterized protein</fullName>
    </submittedName>
</protein>
<accession>A0ABV8QAQ4</accession>
<evidence type="ECO:0000256" key="1">
    <source>
        <dbReference type="SAM" id="MobiDB-lite"/>
    </source>
</evidence>
<organism evidence="2 3">
    <name type="scientific">Gryllotalpicola reticulitermitis</name>
    <dbReference type="NCBI Taxonomy" id="1184153"/>
    <lineage>
        <taxon>Bacteria</taxon>
        <taxon>Bacillati</taxon>
        <taxon>Actinomycetota</taxon>
        <taxon>Actinomycetes</taxon>
        <taxon>Micrococcales</taxon>
        <taxon>Microbacteriaceae</taxon>
        <taxon>Gryllotalpicola</taxon>
    </lineage>
</organism>
<reference evidence="3" key="1">
    <citation type="journal article" date="2019" name="Int. J. Syst. Evol. Microbiol.">
        <title>The Global Catalogue of Microorganisms (GCM) 10K type strain sequencing project: providing services to taxonomists for standard genome sequencing and annotation.</title>
        <authorList>
            <consortium name="The Broad Institute Genomics Platform"/>
            <consortium name="The Broad Institute Genome Sequencing Center for Infectious Disease"/>
            <person name="Wu L."/>
            <person name="Ma J."/>
        </authorList>
    </citation>
    <scope>NUCLEOTIDE SEQUENCE [LARGE SCALE GENOMIC DNA]</scope>
    <source>
        <strain evidence="3">CGMCC 1.10363</strain>
    </source>
</reference>